<evidence type="ECO:0000256" key="1">
    <source>
        <dbReference type="PROSITE-ProRule" id="PRU00175"/>
    </source>
</evidence>
<dbReference type="InterPro" id="IPR001841">
    <property type="entry name" value="Znf_RING"/>
</dbReference>
<keyword evidence="1" id="KW-0479">Metal-binding</keyword>
<evidence type="ECO:0000256" key="2">
    <source>
        <dbReference type="PROSITE-ProRule" id="PRU00176"/>
    </source>
</evidence>
<gene>
    <name evidence="6" type="ORF">M0R45_029349</name>
</gene>
<feature type="domain" description="RING-type" evidence="4">
    <location>
        <begin position="9"/>
        <end position="57"/>
    </location>
</feature>
<keyword evidence="2" id="KW-0694">RNA-binding</keyword>
<dbReference type="GO" id="GO:0004842">
    <property type="term" value="F:ubiquitin-protein transferase activity"/>
    <property type="evidence" value="ECO:0007669"/>
    <property type="project" value="InterPro"/>
</dbReference>
<dbReference type="SMART" id="SM00361">
    <property type="entry name" value="RRM_1"/>
    <property type="match status" value="1"/>
</dbReference>
<evidence type="ECO:0000256" key="3">
    <source>
        <dbReference type="SAM" id="MobiDB-lite"/>
    </source>
</evidence>
<dbReference type="CDD" id="cd12438">
    <property type="entry name" value="RRM_CNOT4"/>
    <property type="match status" value="1"/>
</dbReference>
<name>A0AAW1WAH4_RUBAR</name>
<evidence type="ECO:0000313" key="6">
    <source>
        <dbReference type="EMBL" id="KAK9920803.1"/>
    </source>
</evidence>
<dbReference type="InterPro" id="IPR035979">
    <property type="entry name" value="RBD_domain_sf"/>
</dbReference>
<reference evidence="6 7" key="1">
    <citation type="journal article" date="2023" name="G3 (Bethesda)">
        <title>A chromosome-length genome assembly and annotation of blackberry (Rubus argutus, cv. 'Hillquist').</title>
        <authorList>
            <person name="Bruna T."/>
            <person name="Aryal R."/>
            <person name="Dudchenko O."/>
            <person name="Sargent D.J."/>
            <person name="Mead D."/>
            <person name="Buti M."/>
            <person name="Cavallini A."/>
            <person name="Hytonen T."/>
            <person name="Andres J."/>
            <person name="Pham M."/>
            <person name="Weisz D."/>
            <person name="Mascagni F."/>
            <person name="Usai G."/>
            <person name="Natali L."/>
            <person name="Bassil N."/>
            <person name="Fernandez G.E."/>
            <person name="Lomsadze A."/>
            <person name="Armour M."/>
            <person name="Olukolu B."/>
            <person name="Poorten T."/>
            <person name="Britton C."/>
            <person name="Davik J."/>
            <person name="Ashrafi H."/>
            <person name="Aiden E.L."/>
            <person name="Borodovsky M."/>
            <person name="Worthington M."/>
        </authorList>
    </citation>
    <scope>NUCLEOTIDE SEQUENCE [LARGE SCALE GENOMIC DNA]</scope>
    <source>
        <strain evidence="6">PI 553951</strain>
    </source>
</reference>
<feature type="region of interest" description="Disordered" evidence="3">
    <location>
        <begin position="594"/>
        <end position="632"/>
    </location>
</feature>
<protein>
    <recommendedName>
        <fullName evidence="8">CCR4-NOT transcription complex subunit 4</fullName>
    </recommendedName>
</protein>
<dbReference type="InterPro" id="IPR039780">
    <property type="entry name" value="Mot2"/>
</dbReference>
<keyword evidence="7" id="KW-1185">Reference proteome</keyword>
<dbReference type="Pfam" id="PF00076">
    <property type="entry name" value="RRM_1"/>
    <property type="match status" value="1"/>
</dbReference>
<keyword evidence="1" id="KW-0862">Zinc</keyword>
<dbReference type="FunFam" id="3.30.70.330:FF:000161">
    <property type="entry name" value="RNA binding (RRM/RBD/RNP motifs) family protein"/>
    <property type="match status" value="1"/>
</dbReference>
<dbReference type="SUPFAM" id="SSF54928">
    <property type="entry name" value="RNA-binding domain, RBD"/>
    <property type="match status" value="1"/>
</dbReference>
<keyword evidence="1" id="KW-0863">Zinc-finger</keyword>
<dbReference type="PROSITE" id="PS50102">
    <property type="entry name" value="RRM"/>
    <property type="match status" value="1"/>
</dbReference>
<dbReference type="Gene3D" id="3.30.40.10">
    <property type="entry name" value="Zinc/RING finger domain, C3HC4 (zinc finger)"/>
    <property type="match status" value="1"/>
</dbReference>
<dbReference type="Proteomes" id="UP001457282">
    <property type="component" value="Unassembled WGS sequence"/>
</dbReference>
<dbReference type="CDD" id="cd16618">
    <property type="entry name" value="mRING-HC-C4C4_CNOT4"/>
    <property type="match status" value="1"/>
</dbReference>
<dbReference type="GO" id="GO:0003723">
    <property type="term" value="F:RNA binding"/>
    <property type="evidence" value="ECO:0007669"/>
    <property type="project" value="UniProtKB-UniRule"/>
</dbReference>
<evidence type="ECO:0000259" key="4">
    <source>
        <dbReference type="PROSITE" id="PS50089"/>
    </source>
</evidence>
<feature type="domain" description="RRM" evidence="5">
    <location>
        <begin position="108"/>
        <end position="194"/>
    </location>
</feature>
<dbReference type="PROSITE" id="PS50089">
    <property type="entry name" value="ZF_RING_2"/>
    <property type="match status" value="1"/>
</dbReference>
<dbReference type="GO" id="GO:0008270">
    <property type="term" value="F:zinc ion binding"/>
    <property type="evidence" value="ECO:0007669"/>
    <property type="project" value="UniProtKB-KW"/>
</dbReference>
<dbReference type="EMBL" id="JBEDUW010000006">
    <property type="protein sequence ID" value="KAK9920803.1"/>
    <property type="molecule type" value="Genomic_DNA"/>
</dbReference>
<dbReference type="Pfam" id="PF14570">
    <property type="entry name" value="zf-RING_4"/>
    <property type="match status" value="1"/>
</dbReference>
<dbReference type="InterPro" id="IPR012677">
    <property type="entry name" value="Nucleotide-bd_a/b_plait_sf"/>
</dbReference>
<sequence>MSDKGEQTCPICAEEMDLTDQQLKPCECGYEVCLWCWNHIMEMAEKDGREGRCPLCRTPYDKEKIMRVAANCKTLLVTEVNQKRKQKKAPKGPEAKKHLTDVRVLQRNLAYIIGLPLNLAKEELLKRREYFGQYGKVLKVSISRTSTGDIQHATNNSCCVYITYSSEYEAARCIQSVHSFVLDGNSLRACFGTTKYCHAWLKNVPCTNADCMYLHDFGSQEDSFSKDELISAFERSKDLQTIGVTNNLHQRPGKGLPPPADECSKSKLSSAAKPLVKYPLNITRDEVKGSCADEDSRKSTPARTSWVMQVAPSLPLGVSAERPSYQQPETCNEIHALSSEVVSTESSNHKVRSITSEESCEVRFNSLDPQVLTKQISEENGQVAISNKPTEVLVDRTLVGLTSRHCLSPNKGVDRDIKATSTDFISSTNLNCLSSNLSKNLCETKGSSFAELDRTFDPSSVLPKMGLGKCWERSENNKAGVACNLSSDIGESGIISNILTMNLDAPEGSVTSLHNLVNLLSETDKECSLLKSRKSHEKNQSRFSFAQQEDSCDNMWHAPKDYSSLSDLNKDSFICVESSNLLRSRSLMSSKVPVTEVPSSIPPGFSVPRRASPPGFSSHGRFRRGDQASDSSVNHFLQPSAIPTGNSGITGAEFFDPTILDISNGLLARGMTGSATLSQYNSFQPDARLHMLRQQSTSTQQNLGFQDHFRNTYSSLNDAQQFSPQHTNQFQPNPSTFLQSNTQQFSDVHVSNSNWVQWNGVKSASERGISELLRNERLGFNKFVPCYEDMKSRSSYFSDLNSEGFEM</sequence>
<dbReference type="PANTHER" id="PTHR12603">
    <property type="entry name" value="CCR4-NOT TRANSCRIPTION COMPLEX RELATED"/>
    <property type="match status" value="1"/>
</dbReference>
<accession>A0AAW1WAH4</accession>
<organism evidence="6 7">
    <name type="scientific">Rubus argutus</name>
    <name type="common">Southern blackberry</name>
    <dbReference type="NCBI Taxonomy" id="59490"/>
    <lineage>
        <taxon>Eukaryota</taxon>
        <taxon>Viridiplantae</taxon>
        <taxon>Streptophyta</taxon>
        <taxon>Embryophyta</taxon>
        <taxon>Tracheophyta</taxon>
        <taxon>Spermatophyta</taxon>
        <taxon>Magnoliopsida</taxon>
        <taxon>eudicotyledons</taxon>
        <taxon>Gunneridae</taxon>
        <taxon>Pentapetalae</taxon>
        <taxon>rosids</taxon>
        <taxon>fabids</taxon>
        <taxon>Rosales</taxon>
        <taxon>Rosaceae</taxon>
        <taxon>Rosoideae</taxon>
        <taxon>Rosoideae incertae sedis</taxon>
        <taxon>Rubus</taxon>
    </lineage>
</organism>
<proteinExistence type="predicted"/>
<evidence type="ECO:0000259" key="5">
    <source>
        <dbReference type="PROSITE" id="PS50102"/>
    </source>
</evidence>
<dbReference type="GO" id="GO:0016567">
    <property type="term" value="P:protein ubiquitination"/>
    <property type="evidence" value="ECO:0007669"/>
    <property type="project" value="TreeGrafter"/>
</dbReference>
<dbReference type="GO" id="GO:0030014">
    <property type="term" value="C:CCR4-NOT complex"/>
    <property type="evidence" value="ECO:0007669"/>
    <property type="project" value="InterPro"/>
</dbReference>
<dbReference type="Gene3D" id="3.30.70.330">
    <property type="match status" value="1"/>
</dbReference>
<dbReference type="PANTHER" id="PTHR12603:SF22">
    <property type="entry name" value="TRANSCRIPTION FACTOR C2H2 FAMILY-RELATED"/>
    <property type="match status" value="1"/>
</dbReference>
<dbReference type="InterPro" id="IPR013083">
    <property type="entry name" value="Znf_RING/FYVE/PHD"/>
</dbReference>
<dbReference type="AlphaFoldDB" id="A0AAW1WAH4"/>
<evidence type="ECO:0008006" key="8">
    <source>
        <dbReference type="Google" id="ProtNLM"/>
    </source>
</evidence>
<dbReference type="InterPro" id="IPR039515">
    <property type="entry name" value="NOT4_mRING-HC-C4C4"/>
</dbReference>
<dbReference type="InterPro" id="IPR034261">
    <property type="entry name" value="CNOT4_RRM"/>
</dbReference>
<dbReference type="InterPro" id="IPR003954">
    <property type="entry name" value="RRM_euk-type"/>
</dbReference>
<comment type="caution">
    <text evidence="6">The sequence shown here is derived from an EMBL/GenBank/DDBJ whole genome shotgun (WGS) entry which is preliminary data.</text>
</comment>
<dbReference type="SUPFAM" id="SSF57850">
    <property type="entry name" value="RING/U-box"/>
    <property type="match status" value="1"/>
</dbReference>
<evidence type="ECO:0000313" key="7">
    <source>
        <dbReference type="Proteomes" id="UP001457282"/>
    </source>
</evidence>
<dbReference type="InterPro" id="IPR000504">
    <property type="entry name" value="RRM_dom"/>
</dbReference>